<dbReference type="Proteomes" id="UP001336020">
    <property type="component" value="Unassembled WGS sequence"/>
</dbReference>
<keyword evidence="2" id="KW-1185">Reference proteome</keyword>
<comment type="caution">
    <text evidence="1">The sequence shown here is derived from an EMBL/GenBank/DDBJ whole genome shotgun (WGS) entry which is preliminary data.</text>
</comment>
<dbReference type="PANTHER" id="PTHR30143">
    <property type="entry name" value="ACID HYDRATASE"/>
    <property type="match status" value="1"/>
</dbReference>
<dbReference type="PANTHER" id="PTHR30143:SF0">
    <property type="entry name" value="2-KETO-4-PENTENOATE HYDRATASE"/>
    <property type="match status" value="1"/>
</dbReference>
<dbReference type="EMBL" id="JAUTXY010000019">
    <property type="protein sequence ID" value="MEE2061531.1"/>
    <property type="molecule type" value="Genomic_DNA"/>
</dbReference>
<name>A0ABU7LIZ0_9NOCA</name>
<reference evidence="1 2" key="1">
    <citation type="submission" date="2023-07" db="EMBL/GenBank/DDBJ databases">
        <authorList>
            <person name="Girao M."/>
            <person name="Carvalho M.F."/>
        </authorList>
    </citation>
    <scope>NUCLEOTIDE SEQUENCE [LARGE SCALE GENOMIC DNA]</scope>
    <source>
        <strain evidence="1 2">YIM65754</strain>
    </source>
</reference>
<evidence type="ECO:0000313" key="1">
    <source>
        <dbReference type="EMBL" id="MEE2061531.1"/>
    </source>
</evidence>
<organism evidence="1 2">
    <name type="scientific">Rhodococcus artemisiae</name>
    <dbReference type="NCBI Taxonomy" id="714159"/>
    <lineage>
        <taxon>Bacteria</taxon>
        <taxon>Bacillati</taxon>
        <taxon>Actinomycetota</taxon>
        <taxon>Actinomycetes</taxon>
        <taxon>Mycobacteriales</taxon>
        <taxon>Nocardiaceae</taxon>
        <taxon>Rhodococcus</taxon>
    </lineage>
</organism>
<dbReference type="InterPro" id="IPR036663">
    <property type="entry name" value="Fumarylacetoacetase_C_sf"/>
</dbReference>
<evidence type="ECO:0008006" key="3">
    <source>
        <dbReference type="Google" id="ProtNLM"/>
    </source>
</evidence>
<evidence type="ECO:0000313" key="2">
    <source>
        <dbReference type="Proteomes" id="UP001336020"/>
    </source>
</evidence>
<sequence length="254" mass="26196">MPKDANGLNVSLLDASAMASRENGGRSHPYSSVSAHAYGVQDEAICNLIEAGDHIVGVVAEARAGVGGEEVATGWVMSSMIIPGATVPPSTAQLIGTTVQGYLAVVLEHTLVGHETTPTQAMSAIRTVHGAVVVRELEPSTGVDDEIAANLSITNVQLGVQGLPPNGIDLMTEAVKIEGNGETLSRGVGGSLGSHPAEILVSAANIFARRNQSLDGGWVALIGPLTPPVTYPLDATITARFSTLGEAQIPRPRR</sequence>
<accession>A0ABU7LIZ0</accession>
<gene>
    <name evidence="1" type="ORF">Q7514_28820</name>
</gene>
<proteinExistence type="predicted"/>
<dbReference type="RefSeq" id="WP_330136692.1">
    <property type="nucleotide sequence ID" value="NZ_JAUTXY010000019.1"/>
</dbReference>
<dbReference type="SUPFAM" id="SSF56529">
    <property type="entry name" value="FAH"/>
    <property type="match status" value="1"/>
</dbReference>
<protein>
    <recommendedName>
        <fullName evidence="3">2-keto-4-pentenoate hydratase</fullName>
    </recommendedName>
</protein>
<dbReference type="Gene3D" id="3.90.850.10">
    <property type="entry name" value="Fumarylacetoacetase-like, C-terminal domain"/>
    <property type="match status" value="1"/>
</dbReference>
<dbReference type="InterPro" id="IPR050772">
    <property type="entry name" value="Hydratase-Decarb/MhpD_sf"/>
</dbReference>